<sequence>METRVDLPDDEAEQHHSTMVGEGGSTGDSTPPPKRKGKFSTLGKIFKPWKWRKKKSSDRFKETSEELERKMSTRRTRQELIEQGVLKEVPDNDADAQNLKPPYVKNGHTLPVSSGVGGGGAGVVNSGRSPCNQGQLPSESDFRMNQAWLTQPDDRRGRPPLDGDRRGGPCARGTGLHEDVRRGGGMVVRGHGEVEWKPNVVWQGQIHGQMEEGRRGGRLHPEDGQKRPGLQKAPSEDGRRSRPMEADWKPTLPRHASAEEGRTHRESDSHFVTDPEALRNTLREPLPPKQPVMTPKWLMSSTPEPDSEGSPRTLCNHPAAPYSSPSAPSAAASKAVRCVSSAGVSTQQSSPAAPTSSSSSQAAKQPPLPPPKPVNRNNANMLGDFTQATGGASLVPAKPSPPMPPKRTTPVTKRTPEDSSALSHPINPSPLSLEDHNSLSVGFQLPPPPPSPPLPTHVPPSPPRQHIHTHHLHHQHSYPHPLPQPIPMLFDPPSPVSESPQRPAPVPLHIMIQRALSSPGPAQPHPDGSQRAHALLFETPPEYQSDRGRPLPVSIQPLKLSEDDYSDEEELEEEDDEEDEEYDGEIPQPELEPRSRRCFVGDAGVCVIPRGNSSEEEEEEDEEEEHDMHRDDSDSDGPVLHRDEDSDEDEEDEPPPSALASRVKRKDTLALKLSSRPSAPNRDRFTQERGYRDNQPPGQTGLTWQSREQWEAIRAQIGTALTRRLSQRPTAEELEQRNILQPKNQADRQAEVREIKRRLTRKLSQRPTVAELQARKILRFHEYVEVTDAQDYDRRAEKPWTKLTPADKAAIRKELNDYKSSEMEVHEESRIYTRVAVMPAKKTAAKRKSEATVEDEKDSKKLKVSHRSHGKEAGQVLVLGQGDVGQLGLGEDVIERKKPALVPLPEKTVQVIAGGMHTVCLSDTGNVYTFGCNDEGALGRDTTEEGSEMVPGKVALEEKVVQVSAGDSHTAALTEDGTVYIWGSFRDNNGVIGLLEPMKTSTVPVKISMSEPVVKIASGNDHLVLLTLGGNLYTSGTAEQGQLGRVPEHFSNRGGRKGLERLLVPQVVKIKGKVHFIDAFCGAYFTFAVSKEGHVYGFGLSNYHQLGTKSTKLCFVPVKLTCFKNSTVSWVDFSGGQHHTVCLDAEGQVYSLGRAEYGRLGLGQEAAEKSEPTPVMGMAPACGVTCGASVSYAVTREGSVYAWGMGTNLQLGTGEEDDEWSPVKMTGKQLENRAVLVASSGGQHTVLLVKDKQES</sequence>
<dbReference type="GO" id="GO:0005737">
    <property type="term" value="C:cytoplasm"/>
    <property type="evidence" value="ECO:0007669"/>
    <property type="project" value="UniProtKB-SubCell"/>
</dbReference>
<evidence type="ECO:0000256" key="10">
    <source>
        <dbReference type="PROSITE-ProRule" id="PRU00401"/>
    </source>
</evidence>
<feature type="compositionally biased region" description="Pro residues" evidence="12">
    <location>
        <begin position="398"/>
        <end position="407"/>
    </location>
</feature>
<feature type="repeat" description="RPEL" evidence="10">
    <location>
        <begin position="65"/>
        <end position="90"/>
    </location>
</feature>
<comment type="function">
    <text evidence="11">Regulator of protein phosphatase 1 (PP1) required for neural tube and optic fissure closure, and enteric neural crest cell (ENCCs) migration during development. Acts as an activator of PP1. During neural tube closure, localizes to the ventral neural tube and activates PP1, leading to down-regulate cell proliferation within cranial neural tissue and the neural retina. Also acts as a regulator of migration of enteric neural crest cells (ENCCs) by activating PP1, leading to repression of the integrin signaling through the rho/rock pathway.</text>
</comment>
<dbReference type="GO" id="GO:0003779">
    <property type="term" value="F:actin binding"/>
    <property type="evidence" value="ECO:0007669"/>
    <property type="project" value="UniProtKB-UniRule"/>
</dbReference>
<keyword evidence="5" id="KW-0677">Repeat</keyword>
<dbReference type="AlphaFoldDB" id="A0A2U9AYZ2"/>
<evidence type="ECO:0000313" key="15">
    <source>
        <dbReference type="Proteomes" id="UP000246464"/>
    </source>
</evidence>
<feature type="compositionally biased region" description="Polar residues" evidence="12">
    <location>
        <begin position="375"/>
        <end position="390"/>
    </location>
</feature>
<feature type="compositionally biased region" description="Acidic residues" evidence="12">
    <location>
        <begin position="645"/>
        <end position="654"/>
    </location>
</feature>
<feature type="region of interest" description="Disordered" evidence="12">
    <location>
        <begin position="846"/>
        <end position="867"/>
    </location>
</feature>
<feature type="repeat" description="RCC1" evidence="9">
    <location>
        <begin position="1093"/>
        <end position="1146"/>
    </location>
</feature>
<feature type="repeat" description="RCC1" evidence="9">
    <location>
        <begin position="925"/>
        <end position="976"/>
    </location>
</feature>
<evidence type="ECO:0000256" key="2">
    <source>
        <dbReference type="ARBA" id="ARBA00011844"/>
    </source>
</evidence>
<feature type="repeat" description="RCC1" evidence="9">
    <location>
        <begin position="1198"/>
        <end position="1251"/>
    </location>
</feature>
<dbReference type="GO" id="GO:0008157">
    <property type="term" value="F:protein phosphatase 1 binding"/>
    <property type="evidence" value="ECO:0007669"/>
    <property type="project" value="UniProtKB-UniRule"/>
</dbReference>
<feature type="compositionally biased region" description="Basic and acidic residues" evidence="12">
    <location>
        <begin position="234"/>
        <end position="248"/>
    </location>
</feature>
<evidence type="ECO:0000256" key="6">
    <source>
        <dbReference type="ARBA" id="ARBA00022902"/>
    </source>
</evidence>
<feature type="repeat" description="RCC1" evidence="9">
    <location>
        <begin position="1147"/>
        <end position="1197"/>
    </location>
</feature>
<dbReference type="Gene3D" id="2.130.10.30">
    <property type="entry name" value="Regulator of chromosome condensation 1/beta-lactamase-inhibitor protein II"/>
    <property type="match status" value="1"/>
</dbReference>
<dbReference type="GO" id="GO:0048484">
    <property type="term" value="P:enteric nervous system development"/>
    <property type="evidence" value="ECO:0007669"/>
    <property type="project" value="UniProtKB-UniRule"/>
</dbReference>
<evidence type="ECO:0000256" key="3">
    <source>
        <dbReference type="ARBA" id="ARBA00022473"/>
    </source>
</evidence>
<dbReference type="InterPro" id="IPR009091">
    <property type="entry name" value="RCC1/BLIP-II"/>
</dbReference>
<feature type="repeat" description="RPEL" evidence="10">
    <location>
        <begin position="719"/>
        <end position="744"/>
    </location>
</feature>
<dbReference type="Proteomes" id="UP000246464">
    <property type="component" value="Chromosome 1"/>
</dbReference>
<dbReference type="PROSITE" id="PS51073">
    <property type="entry name" value="RPEL"/>
    <property type="match status" value="3"/>
</dbReference>
<keyword evidence="15" id="KW-1185">Reference proteome</keyword>
<feature type="compositionally biased region" description="Low complexity" evidence="12">
    <location>
        <begin position="318"/>
        <end position="335"/>
    </location>
</feature>
<dbReference type="STRING" id="52904.ENSSMAP00000002860"/>
<feature type="compositionally biased region" description="Basic and acidic residues" evidence="12">
    <location>
        <begin position="256"/>
        <end position="277"/>
    </location>
</feature>
<dbReference type="GO" id="GO:0030027">
    <property type="term" value="C:lamellipodium"/>
    <property type="evidence" value="ECO:0007669"/>
    <property type="project" value="UniProtKB-SubCell"/>
</dbReference>
<dbReference type="EMBL" id="CP026243">
    <property type="protein sequence ID" value="AWO96850.1"/>
    <property type="molecule type" value="Genomic_DNA"/>
</dbReference>
<feature type="compositionally biased region" description="Acidic residues" evidence="12">
    <location>
        <begin position="614"/>
        <end position="625"/>
    </location>
</feature>
<comment type="subcellular location">
    <subcellularLocation>
        <location evidence="11">Cytoplasm</location>
    </subcellularLocation>
    <subcellularLocation>
        <location evidence="11">Cell projection</location>
        <location evidence="11">Lamellipodium</location>
    </subcellularLocation>
</comment>
<proteinExistence type="inferred from homology"/>
<feature type="compositionally biased region" description="Low complexity" evidence="12">
    <location>
        <begin position="345"/>
        <end position="365"/>
    </location>
</feature>
<feature type="repeat" description="RPEL" evidence="10">
    <location>
        <begin position="757"/>
        <end position="782"/>
    </location>
</feature>
<feature type="compositionally biased region" description="Basic residues" evidence="12">
    <location>
        <begin position="465"/>
        <end position="477"/>
    </location>
</feature>
<dbReference type="GO" id="GO:0001843">
    <property type="term" value="P:neural tube closure"/>
    <property type="evidence" value="ECO:0007669"/>
    <property type="project" value="UniProtKB-UniRule"/>
</dbReference>
<feature type="region of interest" description="Disordered" evidence="12">
    <location>
        <begin position="1"/>
        <end position="707"/>
    </location>
</feature>
<evidence type="ECO:0000256" key="11">
    <source>
        <dbReference type="RuleBase" id="RU367131"/>
    </source>
</evidence>
<dbReference type="PANTHER" id="PTHR12751:SF4">
    <property type="entry name" value="PHOSPHATASE AND ACTIN REGULATOR 4"/>
    <property type="match status" value="1"/>
</dbReference>
<dbReference type="Gene3D" id="6.10.140.1750">
    <property type="match status" value="1"/>
</dbReference>
<comment type="similarity">
    <text evidence="1 11">Belongs to the phosphatase and actin regulator family.</text>
</comment>
<dbReference type="InterPro" id="IPR000408">
    <property type="entry name" value="Reg_chr_condens"/>
</dbReference>
<feature type="compositionally biased region" description="Basic and acidic residues" evidence="12">
    <location>
        <begin position="209"/>
        <end position="226"/>
    </location>
</feature>
<keyword evidence="3 11" id="KW-0217">Developmental protein</keyword>
<evidence type="ECO:0000256" key="9">
    <source>
        <dbReference type="PROSITE-ProRule" id="PRU00235"/>
    </source>
</evidence>
<feature type="domain" description="RCC1-like" evidence="13">
    <location>
        <begin position="875"/>
        <end position="1247"/>
    </location>
</feature>
<dbReference type="GO" id="GO:0072542">
    <property type="term" value="F:protein phosphatase activator activity"/>
    <property type="evidence" value="ECO:0007669"/>
    <property type="project" value="UniProtKB-UniRule"/>
</dbReference>
<dbReference type="GO" id="GO:0061386">
    <property type="term" value="P:closure of optic fissure"/>
    <property type="evidence" value="ECO:0007669"/>
    <property type="project" value="UniProtKB-UniRule"/>
</dbReference>
<dbReference type="PRINTS" id="PR00633">
    <property type="entry name" value="RCCNDNSATION"/>
</dbReference>
<dbReference type="Pfam" id="PF02755">
    <property type="entry name" value="RPEL"/>
    <property type="match status" value="3"/>
</dbReference>
<keyword evidence="6 11" id="KW-0524">Neurogenesis</keyword>
<feature type="compositionally biased region" description="Acidic residues" evidence="12">
    <location>
        <begin position="563"/>
        <end position="584"/>
    </location>
</feature>
<comment type="subunit">
    <text evidence="2 11">Binds PPP1CA and actin.</text>
</comment>
<dbReference type="Pfam" id="PF25390">
    <property type="entry name" value="WD40_RLD"/>
    <property type="match status" value="1"/>
</dbReference>
<evidence type="ECO:0000256" key="5">
    <source>
        <dbReference type="ARBA" id="ARBA00022737"/>
    </source>
</evidence>
<feature type="region of interest" description="Disordered" evidence="12">
    <location>
        <begin position="728"/>
        <end position="750"/>
    </location>
</feature>
<dbReference type="GO" id="GO:0051726">
    <property type="term" value="P:regulation of cell cycle"/>
    <property type="evidence" value="ECO:0007669"/>
    <property type="project" value="UniProtKB-UniRule"/>
</dbReference>
<dbReference type="GO" id="GO:0030036">
    <property type="term" value="P:actin cytoskeleton organization"/>
    <property type="evidence" value="ECO:0007669"/>
    <property type="project" value="UniProtKB-UniRule"/>
</dbReference>
<evidence type="ECO:0000256" key="8">
    <source>
        <dbReference type="ARBA" id="ARBA00023273"/>
    </source>
</evidence>
<feature type="compositionally biased region" description="Basic and acidic residues" evidence="12">
    <location>
        <begin position="152"/>
        <end position="167"/>
    </location>
</feature>
<keyword evidence="8 11" id="KW-0966">Cell projection</keyword>
<feature type="repeat" description="RCC1" evidence="9">
    <location>
        <begin position="874"/>
        <end position="924"/>
    </location>
</feature>
<dbReference type="GO" id="GO:0001755">
    <property type="term" value="P:neural crest cell migration"/>
    <property type="evidence" value="ECO:0007669"/>
    <property type="project" value="UniProtKB-UniRule"/>
</dbReference>
<reference evidence="14 15" key="1">
    <citation type="submission" date="2017-12" db="EMBL/GenBank/DDBJ databases">
        <title>Integrating genomic resources of turbot (Scophthalmus maximus) in depth evaluation of genetic and physical mapping variation across individuals.</title>
        <authorList>
            <person name="Martinez P."/>
        </authorList>
    </citation>
    <scope>NUCLEOTIDE SEQUENCE [LARGE SCALE GENOMIC DNA]</scope>
</reference>
<keyword evidence="7 11" id="KW-0009">Actin-binding</keyword>
<evidence type="ECO:0000256" key="4">
    <source>
        <dbReference type="ARBA" id="ARBA00022490"/>
    </source>
</evidence>
<organism evidence="14 15">
    <name type="scientific">Scophthalmus maximus</name>
    <name type="common">Turbot</name>
    <name type="synonym">Psetta maxima</name>
    <dbReference type="NCBI Taxonomy" id="52904"/>
    <lineage>
        <taxon>Eukaryota</taxon>
        <taxon>Metazoa</taxon>
        <taxon>Chordata</taxon>
        <taxon>Craniata</taxon>
        <taxon>Vertebrata</taxon>
        <taxon>Euteleostomi</taxon>
        <taxon>Actinopterygii</taxon>
        <taxon>Neopterygii</taxon>
        <taxon>Teleostei</taxon>
        <taxon>Neoteleostei</taxon>
        <taxon>Acanthomorphata</taxon>
        <taxon>Carangaria</taxon>
        <taxon>Pleuronectiformes</taxon>
        <taxon>Pleuronectoidei</taxon>
        <taxon>Scophthalmidae</taxon>
        <taxon>Scophthalmus</taxon>
    </lineage>
</organism>
<name>A0A2U9AYZ2_SCOMX</name>
<dbReference type="SMART" id="SM00707">
    <property type="entry name" value="RPEL"/>
    <property type="match status" value="3"/>
</dbReference>
<dbReference type="InterPro" id="IPR058923">
    <property type="entry name" value="RCC1-like_dom"/>
</dbReference>
<evidence type="ECO:0000259" key="13">
    <source>
        <dbReference type="Pfam" id="PF25390"/>
    </source>
</evidence>
<feature type="repeat" description="RCC1" evidence="9">
    <location>
        <begin position="977"/>
        <end position="1029"/>
    </location>
</feature>
<feature type="compositionally biased region" description="Basic residues" evidence="12">
    <location>
        <begin position="47"/>
        <end position="56"/>
    </location>
</feature>
<protein>
    <recommendedName>
        <fullName evidence="11">Phosphatase and actin regulator 4</fullName>
    </recommendedName>
</protein>
<feature type="compositionally biased region" description="Basic and acidic residues" evidence="12">
    <location>
        <begin position="681"/>
        <end position="692"/>
    </location>
</feature>
<dbReference type="Gene3D" id="6.10.140.2130">
    <property type="match status" value="1"/>
</dbReference>
<evidence type="ECO:0000256" key="7">
    <source>
        <dbReference type="ARBA" id="ARBA00023203"/>
    </source>
</evidence>
<keyword evidence="4 11" id="KW-0963">Cytoplasm</keyword>
<evidence type="ECO:0000256" key="12">
    <source>
        <dbReference type="SAM" id="MobiDB-lite"/>
    </source>
</evidence>
<evidence type="ECO:0000256" key="1">
    <source>
        <dbReference type="ARBA" id="ARBA00009795"/>
    </source>
</evidence>
<accession>A0A2U9AYZ2</accession>
<dbReference type="GO" id="GO:0007266">
    <property type="term" value="P:Rho protein signal transduction"/>
    <property type="evidence" value="ECO:0007669"/>
    <property type="project" value="UniProtKB-UniRule"/>
</dbReference>
<feature type="compositionally biased region" description="Basic and acidic residues" evidence="12">
    <location>
        <begin position="57"/>
        <end position="80"/>
    </location>
</feature>
<dbReference type="PROSITE" id="PS50012">
    <property type="entry name" value="RCC1_3"/>
    <property type="match status" value="7"/>
</dbReference>
<dbReference type="PROSITE" id="PS00625">
    <property type="entry name" value="RCC1_1"/>
    <property type="match status" value="1"/>
</dbReference>
<dbReference type="GO" id="GO:2001045">
    <property type="term" value="P:negative regulation of integrin-mediated signaling pathway"/>
    <property type="evidence" value="ECO:0007669"/>
    <property type="project" value="UniProtKB-UniRule"/>
</dbReference>
<dbReference type="InterPro" id="IPR004018">
    <property type="entry name" value="RPEL_repeat"/>
</dbReference>
<gene>
    <name evidence="14" type="ORF">SMAX5B_011948</name>
</gene>
<dbReference type="PROSITE" id="PS00626">
    <property type="entry name" value="RCC1_2"/>
    <property type="match status" value="3"/>
</dbReference>
<feature type="compositionally biased region" description="Polar residues" evidence="12">
    <location>
        <begin position="696"/>
        <end position="707"/>
    </location>
</feature>
<evidence type="ECO:0000313" key="14">
    <source>
        <dbReference type="EMBL" id="AWO96850.1"/>
    </source>
</evidence>
<feature type="compositionally biased region" description="Pro residues" evidence="12">
    <location>
        <begin position="445"/>
        <end position="463"/>
    </location>
</feature>
<feature type="repeat" description="RCC1" evidence="9">
    <location>
        <begin position="1030"/>
        <end position="1092"/>
    </location>
</feature>
<dbReference type="SUPFAM" id="SSF50985">
    <property type="entry name" value="RCC1/BLIP-II"/>
    <property type="match status" value="1"/>
</dbReference>
<dbReference type="PANTHER" id="PTHR12751">
    <property type="entry name" value="PHOSPHATASE AND ACTIN REGULATOR PHACTR"/>
    <property type="match status" value="1"/>
</dbReference>
<feature type="compositionally biased region" description="Pro residues" evidence="12">
    <location>
        <begin position="480"/>
        <end position="495"/>
    </location>
</feature>